<organism evidence="1">
    <name type="scientific">marine sediment metagenome</name>
    <dbReference type="NCBI Taxonomy" id="412755"/>
    <lineage>
        <taxon>unclassified sequences</taxon>
        <taxon>metagenomes</taxon>
        <taxon>ecological metagenomes</taxon>
    </lineage>
</organism>
<sequence>MIKLAEAATVLEIPKKMPKVLENLQVENK</sequence>
<proteinExistence type="predicted"/>
<dbReference type="EMBL" id="LAZR01000068">
    <property type="protein sequence ID" value="KKN95856.1"/>
    <property type="molecule type" value="Genomic_DNA"/>
</dbReference>
<protein>
    <submittedName>
        <fullName evidence="1">Uncharacterized protein</fullName>
    </submittedName>
</protein>
<gene>
    <name evidence="1" type="ORF">LCGC14_0173550</name>
</gene>
<reference evidence="1" key="1">
    <citation type="journal article" date="2015" name="Nature">
        <title>Complex archaea that bridge the gap between prokaryotes and eukaryotes.</title>
        <authorList>
            <person name="Spang A."/>
            <person name="Saw J.H."/>
            <person name="Jorgensen S.L."/>
            <person name="Zaremba-Niedzwiedzka K."/>
            <person name="Martijn J."/>
            <person name="Lind A.E."/>
            <person name="van Eijk R."/>
            <person name="Schleper C."/>
            <person name="Guy L."/>
            <person name="Ettema T.J."/>
        </authorList>
    </citation>
    <scope>NUCLEOTIDE SEQUENCE</scope>
</reference>
<dbReference type="AlphaFoldDB" id="A0A0F9XA24"/>
<evidence type="ECO:0000313" key="1">
    <source>
        <dbReference type="EMBL" id="KKN95856.1"/>
    </source>
</evidence>
<comment type="caution">
    <text evidence="1">The sequence shown here is derived from an EMBL/GenBank/DDBJ whole genome shotgun (WGS) entry which is preliminary data.</text>
</comment>
<name>A0A0F9XA24_9ZZZZ</name>
<accession>A0A0F9XA24</accession>